<dbReference type="InterPro" id="IPR043128">
    <property type="entry name" value="Rev_trsase/Diguanyl_cyclase"/>
</dbReference>
<dbReference type="Gene3D" id="2.40.70.10">
    <property type="entry name" value="Acid Proteases"/>
    <property type="match status" value="1"/>
</dbReference>
<dbReference type="PROSITE" id="PS50878">
    <property type="entry name" value="RT_POL"/>
    <property type="match status" value="1"/>
</dbReference>
<keyword evidence="5" id="KW-0695">RNA-directed DNA polymerase</keyword>
<evidence type="ECO:0000256" key="3">
    <source>
        <dbReference type="ARBA" id="ARBA00022722"/>
    </source>
</evidence>
<evidence type="ECO:0000256" key="2">
    <source>
        <dbReference type="ARBA" id="ARBA00022695"/>
    </source>
</evidence>
<dbReference type="CDD" id="cd01647">
    <property type="entry name" value="RT_LTR"/>
    <property type="match status" value="1"/>
</dbReference>
<dbReference type="Pfam" id="PF00078">
    <property type="entry name" value="RVT_1"/>
    <property type="match status" value="1"/>
</dbReference>
<dbReference type="PANTHER" id="PTHR37984:SF9">
    <property type="entry name" value="INTEGRASE CATALYTIC DOMAIN-CONTAINING PROTEIN"/>
    <property type="match status" value="1"/>
</dbReference>
<keyword evidence="4" id="KW-0378">Hydrolase</keyword>
<keyword evidence="3" id="KW-0540">Nuclease</keyword>
<dbReference type="InterPro" id="IPR000477">
    <property type="entry name" value="RT_dom"/>
</dbReference>
<evidence type="ECO:0000256" key="1">
    <source>
        <dbReference type="ARBA" id="ARBA00012493"/>
    </source>
</evidence>
<keyword evidence="2" id="KW-0548">Nucleotidyltransferase</keyword>
<dbReference type="GO" id="GO:0004519">
    <property type="term" value="F:endonuclease activity"/>
    <property type="evidence" value="ECO:0007669"/>
    <property type="project" value="UniProtKB-KW"/>
</dbReference>
<evidence type="ECO:0000313" key="8">
    <source>
        <dbReference type="EMBL" id="JAR90828.1"/>
    </source>
</evidence>
<dbReference type="FunFam" id="1.10.340.70:FF:000003">
    <property type="entry name" value="Protein CBG25708"/>
    <property type="match status" value="1"/>
</dbReference>
<dbReference type="EMBL" id="GEGO01004576">
    <property type="protein sequence ID" value="JAR90828.1"/>
    <property type="molecule type" value="Transcribed_RNA"/>
</dbReference>
<dbReference type="GO" id="GO:0003964">
    <property type="term" value="F:RNA-directed DNA polymerase activity"/>
    <property type="evidence" value="ECO:0007669"/>
    <property type="project" value="UniProtKB-KW"/>
</dbReference>
<dbReference type="SUPFAM" id="SSF56672">
    <property type="entry name" value="DNA/RNA polymerases"/>
    <property type="match status" value="1"/>
</dbReference>
<organism evidence="8">
    <name type="scientific">Ixodes ricinus</name>
    <name type="common">Common tick</name>
    <name type="synonym">Acarus ricinus</name>
    <dbReference type="NCBI Taxonomy" id="34613"/>
    <lineage>
        <taxon>Eukaryota</taxon>
        <taxon>Metazoa</taxon>
        <taxon>Ecdysozoa</taxon>
        <taxon>Arthropoda</taxon>
        <taxon>Chelicerata</taxon>
        <taxon>Arachnida</taxon>
        <taxon>Acari</taxon>
        <taxon>Parasitiformes</taxon>
        <taxon>Ixodida</taxon>
        <taxon>Ixodoidea</taxon>
        <taxon>Ixodidae</taxon>
        <taxon>Ixodinae</taxon>
        <taxon>Ixodes</taxon>
    </lineage>
</organism>
<feature type="domain" description="Reverse transcriptase" evidence="7">
    <location>
        <begin position="397"/>
        <end position="574"/>
    </location>
</feature>
<keyword evidence="4" id="KW-0255">Endonuclease</keyword>
<reference evidence="8" key="1">
    <citation type="journal article" date="2018" name="PLoS Negl. Trop. Dis.">
        <title>Sialome diversity of ticks revealed by RNAseq of single tick salivary glands.</title>
        <authorList>
            <person name="Perner J."/>
            <person name="Kropackova S."/>
            <person name="Kopacek P."/>
            <person name="Ribeiro J.M."/>
        </authorList>
    </citation>
    <scope>NUCLEOTIDE SEQUENCE</scope>
    <source>
        <strain evidence="8">Siblings of single egg batch collected in Ceske Budejovice</strain>
        <tissue evidence="8">Salivary glands</tissue>
    </source>
</reference>
<accession>A0A147BJ81</accession>
<feature type="region of interest" description="Disordered" evidence="6">
    <location>
        <begin position="117"/>
        <end position="138"/>
    </location>
</feature>
<proteinExistence type="predicted"/>
<dbReference type="Pfam" id="PF17919">
    <property type="entry name" value="RT_RNaseH_2"/>
    <property type="match status" value="1"/>
</dbReference>
<dbReference type="Gene3D" id="1.10.340.70">
    <property type="match status" value="1"/>
</dbReference>
<dbReference type="Gene3D" id="3.10.10.10">
    <property type="entry name" value="HIV Type 1 Reverse Transcriptase, subunit A, domain 1"/>
    <property type="match status" value="1"/>
</dbReference>
<dbReference type="InterPro" id="IPR041577">
    <property type="entry name" value="RT_RNaseH_2"/>
</dbReference>
<dbReference type="AlphaFoldDB" id="A0A147BJ81"/>
<sequence length="948" mass="105120">MGPKAREILSSLQVEEANFSEFKHIAEKFDGYFIHPANELYERARFHRRVQQAGESADSFFTVLGNFVKKCNYPSREVEERLIRDRFVVGLRDVKLSDRLCRNPRLTLEEALIQVRQAEDAERERRTRDSTGASAASAEAKAISIDAARVTGNRPPKTARNVAVGNAGSSPCGFCGRNFHPRSECAAGRAFCSKCHKKGHFAAVCRSGTKLERHSKRLASVELGAVSSDGSTRAKFVEVKVDGMPLSFKVDSGAEVTVIPSTFSGIPARLEPPDGQLTGPAGQPLDVLGAFVATLEWKNRTTKQKLYVVRSQVVPLLGFPGIQALGVVKFVEPVAAVQQGRNNPSPTRLFQGLGELKEEYIIRLQPDAIPFSLHVPRRVPIPLRDVVKTELDKMEAQGVIRRVSNPTPWCAGMVVVPKPSGAYRICVDLTRLNKVVLRECHILPTVDQVLGLLGEARVFSKLDATSSFHQVKLAEDSQELTTFITPFGRYCFRRLPFGITSAPEFFQRQMSYILEGQDGVVNMIDDVLVFGRDSAEHDRRLAEVLDRLARAGLTLNKAKCKFGVTSVGFLGVIVSGSGISPDPQKVAAVQRMEPPVDVGGVRRILGMVNHVGRFLPHLSDVTAPIRELLNKRSVWLWGPSQQAAFQRLKDMISSDVCMANYHPQHPTIISADSSSFGLGAVLLQDQPTGERRAVAFASRALTPTEQRYSQTEKEALAVVWAVQRFDEYVRGLQFTVETDHQPLTALLGEMDVDVLPPRIQRLRIKLMRYQYRIFYVPGKLLATADTLSRAPLTAAVEASSVELYVQNVVHSIQEGSPVSPEDVRRHQASDGECVTLEKFCNHGWPQRNKLPSHVMKYWNFRGELSVCDGLLLKGGRLVIPSALQPKVLQLIHEGHQGVNRCKVRARDSVWWPQVGQQIEAMVQACERCASTRTQRAEPLLPTPPVDLP</sequence>
<dbReference type="EC" id="2.7.7.49" evidence="1"/>
<dbReference type="Pfam" id="PF17921">
    <property type="entry name" value="Integrase_H2C2"/>
    <property type="match status" value="1"/>
</dbReference>
<evidence type="ECO:0000256" key="5">
    <source>
        <dbReference type="ARBA" id="ARBA00022918"/>
    </source>
</evidence>
<name>A0A147BJ81_IXORI</name>
<feature type="compositionally biased region" description="Basic and acidic residues" evidence="6">
    <location>
        <begin position="117"/>
        <end position="129"/>
    </location>
</feature>
<dbReference type="SUPFAM" id="SSF50630">
    <property type="entry name" value="Acid proteases"/>
    <property type="match status" value="1"/>
</dbReference>
<dbReference type="FunFam" id="3.10.20.370:FF:000001">
    <property type="entry name" value="Retrovirus-related Pol polyprotein from transposon 17.6-like protein"/>
    <property type="match status" value="1"/>
</dbReference>
<dbReference type="InterPro" id="IPR050951">
    <property type="entry name" value="Retrovirus_Pol_polyprotein"/>
</dbReference>
<protein>
    <recommendedName>
        <fullName evidence="1">RNA-directed DNA polymerase</fullName>
        <ecNumber evidence="1">2.7.7.49</ecNumber>
    </recommendedName>
</protein>
<dbReference type="CDD" id="cd09274">
    <property type="entry name" value="RNase_HI_RT_Ty3"/>
    <property type="match status" value="1"/>
</dbReference>
<dbReference type="InterPro" id="IPR021109">
    <property type="entry name" value="Peptidase_aspartic_dom_sf"/>
</dbReference>
<dbReference type="InterPro" id="IPR041588">
    <property type="entry name" value="Integrase_H2C2"/>
</dbReference>
<dbReference type="PANTHER" id="PTHR37984">
    <property type="entry name" value="PROTEIN CBG26694"/>
    <property type="match status" value="1"/>
</dbReference>
<evidence type="ECO:0000256" key="4">
    <source>
        <dbReference type="ARBA" id="ARBA00022759"/>
    </source>
</evidence>
<evidence type="ECO:0000259" key="7">
    <source>
        <dbReference type="PROSITE" id="PS50878"/>
    </source>
</evidence>
<dbReference type="InterPro" id="IPR043502">
    <property type="entry name" value="DNA/RNA_pol_sf"/>
</dbReference>
<dbReference type="FunFam" id="3.30.70.270:FF:000020">
    <property type="entry name" value="Transposon Tf2-6 polyprotein-like Protein"/>
    <property type="match status" value="1"/>
</dbReference>
<evidence type="ECO:0000256" key="6">
    <source>
        <dbReference type="SAM" id="MobiDB-lite"/>
    </source>
</evidence>
<keyword evidence="2" id="KW-0808">Transferase</keyword>
<dbReference type="Gene3D" id="3.30.70.270">
    <property type="match status" value="2"/>
</dbReference>